<evidence type="ECO:0000313" key="1">
    <source>
        <dbReference type="EMBL" id="KAJ7368519.1"/>
    </source>
</evidence>
<dbReference type="SUPFAM" id="SSF52047">
    <property type="entry name" value="RNI-like"/>
    <property type="match status" value="1"/>
</dbReference>
<dbReference type="AlphaFoldDB" id="A0AAD7AV05"/>
<dbReference type="InterPro" id="IPR032675">
    <property type="entry name" value="LRR_dom_sf"/>
</dbReference>
<dbReference type="EMBL" id="JARIHO010000001">
    <property type="protein sequence ID" value="KAJ7368519.1"/>
    <property type="molecule type" value="Genomic_DNA"/>
</dbReference>
<dbReference type="Gene3D" id="3.80.10.10">
    <property type="entry name" value="Ribonuclease Inhibitor"/>
    <property type="match status" value="1"/>
</dbReference>
<gene>
    <name evidence="1" type="ORF">DFH08DRAFT_928661</name>
</gene>
<comment type="caution">
    <text evidence="1">The sequence shown here is derived from an EMBL/GenBank/DDBJ whole genome shotgun (WGS) entry which is preliminary data.</text>
</comment>
<accession>A0AAD7AV05</accession>
<dbReference type="Proteomes" id="UP001218218">
    <property type="component" value="Unassembled WGS sequence"/>
</dbReference>
<name>A0AAD7AV05_9AGAR</name>
<reference evidence="1" key="1">
    <citation type="submission" date="2023-03" db="EMBL/GenBank/DDBJ databases">
        <title>Massive genome expansion in bonnet fungi (Mycena s.s.) driven by repeated elements and novel gene families across ecological guilds.</title>
        <authorList>
            <consortium name="Lawrence Berkeley National Laboratory"/>
            <person name="Harder C.B."/>
            <person name="Miyauchi S."/>
            <person name="Viragh M."/>
            <person name="Kuo A."/>
            <person name="Thoen E."/>
            <person name="Andreopoulos B."/>
            <person name="Lu D."/>
            <person name="Skrede I."/>
            <person name="Drula E."/>
            <person name="Henrissat B."/>
            <person name="Morin E."/>
            <person name="Kohler A."/>
            <person name="Barry K."/>
            <person name="LaButti K."/>
            <person name="Morin E."/>
            <person name="Salamov A."/>
            <person name="Lipzen A."/>
            <person name="Mereny Z."/>
            <person name="Hegedus B."/>
            <person name="Baldrian P."/>
            <person name="Stursova M."/>
            <person name="Weitz H."/>
            <person name="Taylor A."/>
            <person name="Grigoriev I.V."/>
            <person name="Nagy L.G."/>
            <person name="Martin F."/>
            <person name="Kauserud H."/>
        </authorList>
    </citation>
    <scope>NUCLEOTIDE SEQUENCE</scope>
    <source>
        <strain evidence="1">CBHHK002</strain>
    </source>
</reference>
<proteinExistence type="predicted"/>
<evidence type="ECO:0000313" key="2">
    <source>
        <dbReference type="Proteomes" id="UP001218218"/>
    </source>
</evidence>
<protein>
    <submittedName>
        <fullName evidence="1">Uncharacterized protein</fullName>
    </submittedName>
</protein>
<keyword evidence="2" id="KW-1185">Reference proteome</keyword>
<sequence length="423" mass="46515">MLCRRLHNLALPLFFEIHGMEDPAENAKVTMLDGGRDGVSALQMSLFIPAITKLYCSLPHYDTVPPLFSHIRRLRVLIARLAFVREVTILLDTPGSFCGASGDGVETWALEFEELLNAILKCGCTSLTLRYGRFFSEAYQLRPTPILARPVHAFRNAVRHILPDSSSREPGDAWAVWQKTADAGTTVWMELDAEGCSASTLTHFRVESSILLIPPCFSWFISALRHSLITNLEFSGVTLPHQIWAAVLPPIAALVPALTTLTLSNLYGISGTDILLFLAKLPRLISLTVGYTEYSRHVQTTSVNTPPCSIHLYLPPPAKDLALAPGEELLKSLSAITRLIVYNESSDLTARELETLARWIARFPALLHVSLRVRGTAAAAAHRDAWAILDSARTISEQNPNVRSLELDVGALARETPPSILGI</sequence>
<organism evidence="1 2">
    <name type="scientific">Mycena albidolilacea</name>
    <dbReference type="NCBI Taxonomy" id="1033008"/>
    <lineage>
        <taxon>Eukaryota</taxon>
        <taxon>Fungi</taxon>
        <taxon>Dikarya</taxon>
        <taxon>Basidiomycota</taxon>
        <taxon>Agaricomycotina</taxon>
        <taxon>Agaricomycetes</taxon>
        <taxon>Agaricomycetidae</taxon>
        <taxon>Agaricales</taxon>
        <taxon>Marasmiineae</taxon>
        <taxon>Mycenaceae</taxon>
        <taxon>Mycena</taxon>
    </lineage>
</organism>